<feature type="transmembrane region" description="Helical" evidence="1">
    <location>
        <begin position="124"/>
        <end position="141"/>
    </location>
</feature>
<sequence>MSNNQTKEVPPFTTFTPDEKDRLAIQRRIIESSCGMMFRVFIFLSLFYLLKYGSPLVNTGHKDESISSQKTSFDEFTDRNIIVFLFVIMPLFFEACTPIFFLYKIWKVEIKSLETLDHYNITSDVVYYGLNTWLFFFAGIIKKAYPGILSWIGLAVMVFITYKKVCELHKVGKK</sequence>
<keyword evidence="1" id="KW-1133">Transmembrane helix</keyword>
<evidence type="ECO:0000256" key="1">
    <source>
        <dbReference type="SAM" id="Phobius"/>
    </source>
</evidence>
<dbReference type="EMBL" id="MBFT01000113">
    <property type="protein sequence ID" value="PVU97274.1"/>
    <property type="molecule type" value="Genomic_DNA"/>
</dbReference>
<organism evidence="2 3">
    <name type="scientific">Furculomyces boomerangus</name>
    <dbReference type="NCBI Taxonomy" id="61424"/>
    <lineage>
        <taxon>Eukaryota</taxon>
        <taxon>Fungi</taxon>
        <taxon>Fungi incertae sedis</taxon>
        <taxon>Zoopagomycota</taxon>
        <taxon>Kickxellomycotina</taxon>
        <taxon>Harpellomycetes</taxon>
        <taxon>Harpellales</taxon>
        <taxon>Harpellaceae</taxon>
        <taxon>Furculomyces</taxon>
    </lineage>
</organism>
<feature type="transmembrane region" description="Helical" evidence="1">
    <location>
        <begin position="81"/>
        <end position="103"/>
    </location>
</feature>
<keyword evidence="1" id="KW-0812">Transmembrane</keyword>
<protein>
    <submittedName>
        <fullName evidence="2">Uncharacterized protein</fullName>
    </submittedName>
</protein>
<accession>A0A2T9YYA6</accession>
<feature type="transmembrane region" description="Helical" evidence="1">
    <location>
        <begin position="147"/>
        <end position="165"/>
    </location>
</feature>
<evidence type="ECO:0000313" key="2">
    <source>
        <dbReference type="EMBL" id="PVU97274.1"/>
    </source>
</evidence>
<dbReference type="Proteomes" id="UP000245699">
    <property type="component" value="Unassembled WGS sequence"/>
</dbReference>
<reference evidence="2 3" key="1">
    <citation type="journal article" date="2018" name="MBio">
        <title>Comparative Genomics Reveals the Core Gene Toolbox for the Fungus-Insect Symbiosis.</title>
        <authorList>
            <person name="Wang Y."/>
            <person name="Stata M."/>
            <person name="Wang W."/>
            <person name="Stajich J.E."/>
            <person name="White M.M."/>
            <person name="Moncalvo J.M."/>
        </authorList>
    </citation>
    <scope>NUCLEOTIDE SEQUENCE [LARGE SCALE GENOMIC DNA]</scope>
    <source>
        <strain evidence="2 3">AUS-77-4</strain>
    </source>
</reference>
<feature type="transmembrane region" description="Helical" evidence="1">
    <location>
        <begin position="29"/>
        <end position="50"/>
    </location>
</feature>
<proteinExistence type="predicted"/>
<keyword evidence="1" id="KW-0472">Membrane</keyword>
<comment type="caution">
    <text evidence="2">The sequence shown here is derived from an EMBL/GenBank/DDBJ whole genome shotgun (WGS) entry which is preliminary data.</text>
</comment>
<gene>
    <name evidence="2" type="ORF">BB559_002096</name>
</gene>
<name>A0A2T9YYA6_9FUNG</name>
<evidence type="ECO:0000313" key="3">
    <source>
        <dbReference type="Proteomes" id="UP000245699"/>
    </source>
</evidence>
<dbReference type="AlphaFoldDB" id="A0A2T9YYA6"/>
<keyword evidence="3" id="KW-1185">Reference proteome</keyword>